<proteinExistence type="predicted"/>
<feature type="region of interest" description="Disordered" evidence="1">
    <location>
        <begin position="1"/>
        <end position="24"/>
    </location>
</feature>
<evidence type="ECO:0000313" key="3">
    <source>
        <dbReference type="Proteomes" id="UP000230002"/>
    </source>
</evidence>
<dbReference type="AlphaFoldDB" id="A0A2G8SC82"/>
<comment type="caution">
    <text evidence="2">The sequence shown here is derived from an EMBL/GenBank/DDBJ whole genome shotgun (WGS) entry which is preliminary data.</text>
</comment>
<gene>
    <name evidence="2" type="ORF">GSI_05906</name>
</gene>
<organism evidence="2 3">
    <name type="scientific">Ganoderma sinense ZZ0214-1</name>
    <dbReference type="NCBI Taxonomy" id="1077348"/>
    <lineage>
        <taxon>Eukaryota</taxon>
        <taxon>Fungi</taxon>
        <taxon>Dikarya</taxon>
        <taxon>Basidiomycota</taxon>
        <taxon>Agaricomycotina</taxon>
        <taxon>Agaricomycetes</taxon>
        <taxon>Polyporales</taxon>
        <taxon>Polyporaceae</taxon>
        <taxon>Ganoderma</taxon>
    </lineage>
</organism>
<feature type="compositionally biased region" description="Basic and acidic residues" evidence="1">
    <location>
        <begin position="1"/>
        <end position="17"/>
    </location>
</feature>
<sequence length="75" mass="7945">MDAASSDDRRMAGERRKYGFGAGGVKDVHDGRCPGASHNVSPATADELVRHGPVGVPCDADPSKEAIDVFNDLYE</sequence>
<accession>A0A2G8SC82</accession>
<reference evidence="2 3" key="1">
    <citation type="journal article" date="2015" name="Sci. Rep.">
        <title>Chromosome-level genome map provides insights into diverse defense mechanisms in the medicinal fungus Ganoderma sinense.</title>
        <authorList>
            <person name="Zhu Y."/>
            <person name="Xu J."/>
            <person name="Sun C."/>
            <person name="Zhou S."/>
            <person name="Xu H."/>
            <person name="Nelson D.R."/>
            <person name="Qian J."/>
            <person name="Song J."/>
            <person name="Luo H."/>
            <person name="Xiang L."/>
            <person name="Li Y."/>
            <person name="Xu Z."/>
            <person name="Ji A."/>
            <person name="Wang L."/>
            <person name="Lu S."/>
            <person name="Hayward A."/>
            <person name="Sun W."/>
            <person name="Li X."/>
            <person name="Schwartz D.C."/>
            <person name="Wang Y."/>
            <person name="Chen S."/>
        </authorList>
    </citation>
    <scope>NUCLEOTIDE SEQUENCE [LARGE SCALE GENOMIC DNA]</scope>
    <source>
        <strain evidence="2 3">ZZ0214-1</strain>
    </source>
</reference>
<evidence type="ECO:0000313" key="2">
    <source>
        <dbReference type="EMBL" id="PIL31208.1"/>
    </source>
</evidence>
<protein>
    <submittedName>
        <fullName evidence="2">Uncharacterized protein</fullName>
    </submittedName>
</protein>
<evidence type="ECO:0000256" key="1">
    <source>
        <dbReference type="SAM" id="MobiDB-lite"/>
    </source>
</evidence>
<keyword evidence="3" id="KW-1185">Reference proteome</keyword>
<dbReference type="Proteomes" id="UP000230002">
    <property type="component" value="Unassembled WGS sequence"/>
</dbReference>
<name>A0A2G8SC82_9APHY</name>
<dbReference type="EMBL" id="AYKW01000012">
    <property type="protein sequence ID" value="PIL31208.1"/>
    <property type="molecule type" value="Genomic_DNA"/>
</dbReference>